<proteinExistence type="predicted"/>
<accession>A0A699W5P7</accession>
<dbReference type="EMBL" id="BKCJ011565621">
    <property type="protein sequence ID" value="GFD42083.1"/>
    <property type="molecule type" value="Genomic_DNA"/>
</dbReference>
<protein>
    <submittedName>
        <fullName evidence="2">Uncharacterized protein</fullName>
    </submittedName>
</protein>
<reference evidence="2" key="1">
    <citation type="journal article" date="2019" name="Sci. Rep.">
        <title>Draft genome of Tanacetum cinerariifolium, the natural source of mosquito coil.</title>
        <authorList>
            <person name="Yamashiro T."/>
            <person name="Shiraishi A."/>
            <person name="Satake H."/>
            <person name="Nakayama K."/>
        </authorList>
    </citation>
    <scope>NUCLEOTIDE SEQUENCE</scope>
</reference>
<feature type="region of interest" description="Disordered" evidence="1">
    <location>
        <begin position="89"/>
        <end position="117"/>
    </location>
</feature>
<feature type="non-terminal residue" evidence="2">
    <location>
        <position position="117"/>
    </location>
</feature>
<name>A0A699W5P7_TANCI</name>
<evidence type="ECO:0000256" key="1">
    <source>
        <dbReference type="SAM" id="MobiDB-lite"/>
    </source>
</evidence>
<organism evidence="2">
    <name type="scientific">Tanacetum cinerariifolium</name>
    <name type="common">Dalmatian daisy</name>
    <name type="synonym">Chrysanthemum cinerariifolium</name>
    <dbReference type="NCBI Taxonomy" id="118510"/>
    <lineage>
        <taxon>Eukaryota</taxon>
        <taxon>Viridiplantae</taxon>
        <taxon>Streptophyta</taxon>
        <taxon>Embryophyta</taxon>
        <taxon>Tracheophyta</taxon>
        <taxon>Spermatophyta</taxon>
        <taxon>Magnoliopsida</taxon>
        <taxon>eudicotyledons</taxon>
        <taxon>Gunneridae</taxon>
        <taxon>Pentapetalae</taxon>
        <taxon>asterids</taxon>
        <taxon>campanulids</taxon>
        <taxon>Asterales</taxon>
        <taxon>Asteraceae</taxon>
        <taxon>Asteroideae</taxon>
        <taxon>Anthemideae</taxon>
        <taxon>Anthemidinae</taxon>
        <taxon>Tanacetum</taxon>
    </lineage>
</organism>
<dbReference type="AlphaFoldDB" id="A0A699W5P7"/>
<comment type="caution">
    <text evidence="2">The sequence shown here is derived from an EMBL/GenBank/DDBJ whole genome shotgun (WGS) entry which is preliminary data.</text>
</comment>
<feature type="non-terminal residue" evidence="2">
    <location>
        <position position="1"/>
    </location>
</feature>
<sequence length="117" mass="13642">AQAENDEFLKTIDENMKKIIKEQVKEQTSYLVAVDLSEMELKKILTEKMEGNKSIHRSNEQRNLYKALVEAYEYDKIILDTYGDTVTLKRRRDDDADKDKEPSAGSDRGSKRRREGK</sequence>
<feature type="compositionally biased region" description="Basic and acidic residues" evidence="1">
    <location>
        <begin position="91"/>
        <end position="102"/>
    </location>
</feature>
<gene>
    <name evidence="2" type="ORF">Tci_914052</name>
</gene>
<evidence type="ECO:0000313" key="2">
    <source>
        <dbReference type="EMBL" id="GFD42083.1"/>
    </source>
</evidence>